<dbReference type="PANTHER" id="PTHR36848">
    <property type="entry name" value="DNA-BINDING PROTEIN (PUTATIVE SECRETED PROTEIN)-RELATED"/>
    <property type="match status" value="1"/>
</dbReference>
<reference evidence="1" key="1">
    <citation type="journal article" date="2021" name="Nat. Commun.">
        <title>Genetic determinants of endophytism in the Arabidopsis root mycobiome.</title>
        <authorList>
            <person name="Mesny F."/>
            <person name="Miyauchi S."/>
            <person name="Thiergart T."/>
            <person name="Pickel B."/>
            <person name="Atanasova L."/>
            <person name="Karlsson M."/>
            <person name="Huettel B."/>
            <person name="Barry K.W."/>
            <person name="Haridas S."/>
            <person name="Chen C."/>
            <person name="Bauer D."/>
            <person name="Andreopoulos W."/>
            <person name="Pangilinan J."/>
            <person name="LaButti K."/>
            <person name="Riley R."/>
            <person name="Lipzen A."/>
            <person name="Clum A."/>
            <person name="Drula E."/>
            <person name="Henrissat B."/>
            <person name="Kohler A."/>
            <person name="Grigoriev I.V."/>
            <person name="Martin F.M."/>
            <person name="Hacquard S."/>
        </authorList>
    </citation>
    <scope>NUCLEOTIDE SEQUENCE</scope>
    <source>
        <strain evidence="1">MPI-CAGE-AT-0147</strain>
    </source>
</reference>
<dbReference type="PANTHER" id="PTHR36848:SF2">
    <property type="entry name" value="SECRETED PROTEIN"/>
    <property type="match status" value="1"/>
</dbReference>
<organism evidence="1 2">
    <name type="scientific">Dactylonectria macrodidyma</name>
    <dbReference type="NCBI Taxonomy" id="307937"/>
    <lineage>
        <taxon>Eukaryota</taxon>
        <taxon>Fungi</taxon>
        <taxon>Dikarya</taxon>
        <taxon>Ascomycota</taxon>
        <taxon>Pezizomycotina</taxon>
        <taxon>Sordariomycetes</taxon>
        <taxon>Hypocreomycetidae</taxon>
        <taxon>Hypocreales</taxon>
        <taxon>Nectriaceae</taxon>
        <taxon>Dactylonectria</taxon>
    </lineage>
</organism>
<protein>
    <recommendedName>
        <fullName evidence="3">Secreted protein</fullName>
    </recommendedName>
</protein>
<proteinExistence type="predicted"/>
<sequence>MIQTLAANPNCDRRDHIAYSATSFGYMDKPYIRWWWPHGLVDPDEIKAEVDQIAEAGFGGFEIQDVHHSIETGTDVNSTTHGWASEPWVNAVVAALEEANSKGLGHDMAFGPCWPLSVHTISPDDDAAAKELVLGKAFVTNTTYNSSVPSPFSKASSNAKKSTLVAVQAWRVNNASSASANPVYLDYGSAIDLTDSVTNNKVVFVPPDNATWLIFSAIVRGTGQQPEDYPHTGNTSYVVDHFNKAGVEAVTDFWDSYILSDELKALFAETPTAFMEDSLEMTTATYWTPNFPAEFKSRRGYDVGKILPVVALYKSSKPLFKFADSEVTRGAINDYEDTLSDLYINYHIAPLKAWANNLGIEYRLQPYGVPGLDSIRAAATVDIPEGESLGFKTLDSYRSLSGAAAMSGISRVSNELGAYAKAAYATTWTKILNTVNPEFAAGVSQNVLHGYSYIDAPGAVWPGWAAFTPIKGAIGYSESWGPQHPAWRHAPDFTGYLGRVQYILQRGARRYDCAFLRQNGAVDEIFIGDYFTAEGGKVGWSTAYIDPGLLKHSAAYVEGGRFAPDGGNYSIIAVQGDVSASGAPVLTEATAKTLYNYAKAGLPIVMIGDWSSPRSYGLGSASSTTVRTYVKKMLALENVANAATASDVSGAIGTLGVGPSVQYSASTLTHTWRQDGELDHYFFVANSSSTGVSQTVSVATRYANIVPVQLDPWSGNATVLPLYSISNGRLSFPLSLQPYQTTLITVVPVSSSDIVHAVNSTAPSLARDSTGDRLIARSTSAGSFTTVLDNGTSVTTDLDTPLATISLTNWTLDVDDWQPSDGDGLTGDISATKLVRHSLNLTSLVTWSSIEELQDVSGNGTYSTTFSLGKEGNPYTNSSGAYLNLKKFNGSFRVAINGKSLPSLDQLALRFDVTSWLKNGSNIIEIELRRPIRT</sequence>
<evidence type="ECO:0000313" key="1">
    <source>
        <dbReference type="EMBL" id="KAH7125969.1"/>
    </source>
</evidence>
<dbReference type="Gene3D" id="2.60.120.260">
    <property type="entry name" value="Galactose-binding domain-like"/>
    <property type="match status" value="1"/>
</dbReference>
<gene>
    <name evidence="1" type="ORF">EDB81DRAFT_846650</name>
</gene>
<evidence type="ECO:0000313" key="2">
    <source>
        <dbReference type="Proteomes" id="UP000738349"/>
    </source>
</evidence>
<dbReference type="EMBL" id="JAGMUV010000020">
    <property type="protein sequence ID" value="KAH7125969.1"/>
    <property type="molecule type" value="Genomic_DNA"/>
</dbReference>
<dbReference type="OrthoDB" id="2588159at2759"/>
<dbReference type="InterPro" id="IPR053161">
    <property type="entry name" value="Ulvan_degrading_GH"/>
</dbReference>
<keyword evidence="2" id="KW-1185">Reference proteome</keyword>
<accession>A0A9P9DVT9</accession>
<evidence type="ECO:0008006" key="3">
    <source>
        <dbReference type="Google" id="ProtNLM"/>
    </source>
</evidence>
<dbReference type="SUPFAM" id="SSF49785">
    <property type="entry name" value="Galactose-binding domain-like"/>
    <property type="match status" value="1"/>
</dbReference>
<dbReference type="AlphaFoldDB" id="A0A9P9DVT9"/>
<dbReference type="Pfam" id="PF17132">
    <property type="entry name" value="Glyco_hydro_106"/>
    <property type="match status" value="1"/>
</dbReference>
<dbReference type="InterPro" id="IPR008979">
    <property type="entry name" value="Galactose-bd-like_sf"/>
</dbReference>
<comment type="caution">
    <text evidence="1">The sequence shown here is derived from an EMBL/GenBank/DDBJ whole genome shotgun (WGS) entry which is preliminary data.</text>
</comment>
<name>A0A9P9DVT9_9HYPO</name>
<dbReference type="Proteomes" id="UP000738349">
    <property type="component" value="Unassembled WGS sequence"/>
</dbReference>